<name>A0A2U2B7K6_9BACT</name>
<reference evidence="1 2" key="1">
    <citation type="submission" date="2018-05" db="EMBL/GenBank/DDBJ databases">
        <title>Marinilabilia rubrum sp. nov., isolated from saltern sediment.</title>
        <authorList>
            <person name="Zhang R."/>
        </authorList>
    </citation>
    <scope>NUCLEOTIDE SEQUENCE [LARGE SCALE GENOMIC DNA]</scope>
    <source>
        <strain evidence="1 2">WTE16</strain>
    </source>
</reference>
<proteinExistence type="predicted"/>
<gene>
    <name evidence="1" type="ORF">DDZ16_12260</name>
</gene>
<dbReference type="EMBL" id="QEWP01000009">
    <property type="protein sequence ID" value="PWD99032.1"/>
    <property type="molecule type" value="Genomic_DNA"/>
</dbReference>
<sequence>MKVCYYIIVLFLITISCSEKSTSLKIPDQLASEINIDINEKNKIDKKIKILVFFDGNCPACFGIIGAVADNFPSIPLFAISNAVDTVSINYNFEKLNINGSLVYDPQDLFFQKNKSLLVEHQIFLLKGNIIIAKHEFLFDNSLKKTFETAIKKEFDSE</sequence>
<comment type="caution">
    <text evidence="1">The sequence shown here is derived from an EMBL/GenBank/DDBJ whole genome shotgun (WGS) entry which is preliminary data.</text>
</comment>
<keyword evidence="2" id="KW-1185">Reference proteome</keyword>
<dbReference type="AlphaFoldDB" id="A0A2U2B7K6"/>
<dbReference type="RefSeq" id="WP_109264771.1">
    <property type="nucleotide sequence ID" value="NZ_QEWP01000009.1"/>
</dbReference>
<evidence type="ECO:0008006" key="3">
    <source>
        <dbReference type="Google" id="ProtNLM"/>
    </source>
</evidence>
<dbReference type="Proteomes" id="UP000244956">
    <property type="component" value="Unassembled WGS sequence"/>
</dbReference>
<protein>
    <recommendedName>
        <fullName evidence="3">Thioredoxin domain-containing protein</fullName>
    </recommendedName>
</protein>
<evidence type="ECO:0000313" key="1">
    <source>
        <dbReference type="EMBL" id="PWD99032.1"/>
    </source>
</evidence>
<evidence type="ECO:0000313" key="2">
    <source>
        <dbReference type="Proteomes" id="UP000244956"/>
    </source>
</evidence>
<accession>A0A2U2B7K6</accession>
<dbReference type="PROSITE" id="PS51257">
    <property type="entry name" value="PROKAR_LIPOPROTEIN"/>
    <property type="match status" value="1"/>
</dbReference>
<organism evidence="1 2">
    <name type="scientific">Marinilabilia rubra</name>
    <dbReference type="NCBI Taxonomy" id="2162893"/>
    <lineage>
        <taxon>Bacteria</taxon>
        <taxon>Pseudomonadati</taxon>
        <taxon>Bacteroidota</taxon>
        <taxon>Bacteroidia</taxon>
        <taxon>Marinilabiliales</taxon>
        <taxon>Marinilabiliaceae</taxon>
        <taxon>Marinilabilia</taxon>
    </lineage>
</organism>